<dbReference type="EMBL" id="LAZR01045215">
    <property type="protein sequence ID" value="KKK99408.1"/>
    <property type="molecule type" value="Genomic_DNA"/>
</dbReference>
<accession>A0A0F8ZZX7</accession>
<dbReference type="AlphaFoldDB" id="A0A0F8ZZX7"/>
<protein>
    <recommendedName>
        <fullName evidence="2">PD-(D/E)XK endonuclease-like domain-containing protein</fullName>
    </recommendedName>
</protein>
<sequence>MKVTPNPERRAKLLDNARSVSNVDTQREGIHLSDLTRCVTKSFWTMYGKYKEKTPDKTVMFFLIGLGLEKMLRGTTACPCFTDIATLFEKLCVQCAFIQGHSDNCSKCVDGKVLVKAPEPGIKDGVQFSPDHYDPEFEMFDEMKSTRMGWKKDATEPSKGWPIEWVRRIMGYCYATGSTKWGLDVFLVIPAELQVVDFEFDVEELEDFWNDFILPRRDALIEALESGVPPTPYEYNEDYECKNCEAALMCENAVLMKELMEKTGE</sequence>
<reference evidence="1" key="1">
    <citation type="journal article" date="2015" name="Nature">
        <title>Complex archaea that bridge the gap between prokaryotes and eukaryotes.</title>
        <authorList>
            <person name="Spang A."/>
            <person name="Saw J.H."/>
            <person name="Jorgensen S.L."/>
            <person name="Zaremba-Niedzwiedzka K."/>
            <person name="Martijn J."/>
            <person name="Lind A.E."/>
            <person name="van Eijk R."/>
            <person name="Schleper C."/>
            <person name="Guy L."/>
            <person name="Ettema T.J."/>
        </authorList>
    </citation>
    <scope>NUCLEOTIDE SEQUENCE</scope>
</reference>
<gene>
    <name evidence="1" type="ORF">LCGC14_2633060</name>
</gene>
<evidence type="ECO:0000313" key="1">
    <source>
        <dbReference type="EMBL" id="KKK99408.1"/>
    </source>
</evidence>
<organism evidence="1">
    <name type="scientific">marine sediment metagenome</name>
    <dbReference type="NCBI Taxonomy" id="412755"/>
    <lineage>
        <taxon>unclassified sequences</taxon>
        <taxon>metagenomes</taxon>
        <taxon>ecological metagenomes</taxon>
    </lineage>
</organism>
<comment type="caution">
    <text evidence="1">The sequence shown here is derived from an EMBL/GenBank/DDBJ whole genome shotgun (WGS) entry which is preliminary data.</text>
</comment>
<evidence type="ECO:0008006" key="2">
    <source>
        <dbReference type="Google" id="ProtNLM"/>
    </source>
</evidence>
<name>A0A0F8ZZX7_9ZZZZ</name>
<proteinExistence type="predicted"/>